<dbReference type="Gene3D" id="1.10.620.20">
    <property type="entry name" value="Ribonucleotide Reductase, subunit A"/>
    <property type="match status" value="1"/>
</dbReference>
<dbReference type="GO" id="GO:0016491">
    <property type="term" value="F:oxidoreductase activity"/>
    <property type="evidence" value="ECO:0007669"/>
    <property type="project" value="InterPro"/>
</dbReference>
<comment type="caution">
    <text evidence="2">The sequence shown here is derived from an EMBL/GenBank/DDBJ whole genome shotgun (WGS) entry which is preliminary data.</text>
</comment>
<evidence type="ECO:0000256" key="1">
    <source>
        <dbReference type="SAM" id="MobiDB-lite"/>
    </source>
</evidence>
<proteinExistence type="predicted"/>
<accession>A0A7Y4IH89</accession>
<dbReference type="RefSeq" id="WP_171441527.1">
    <property type="nucleotide sequence ID" value="NZ_JABFNS010000228.1"/>
</dbReference>
<gene>
    <name evidence="2" type="ORF">HNV28_12955</name>
</gene>
<dbReference type="Pfam" id="PF11583">
    <property type="entry name" value="AurF"/>
    <property type="match status" value="1"/>
</dbReference>
<dbReference type="InterPro" id="IPR009078">
    <property type="entry name" value="Ferritin-like_SF"/>
</dbReference>
<dbReference type="EMBL" id="JABFNT010000034">
    <property type="protein sequence ID" value="NOJ79237.1"/>
    <property type="molecule type" value="Genomic_DNA"/>
</dbReference>
<dbReference type="InterPro" id="IPR012348">
    <property type="entry name" value="RNR-like"/>
</dbReference>
<feature type="compositionally biased region" description="Polar residues" evidence="1">
    <location>
        <begin position="8"/>
        <end position="22"/>
    </location>
</feature>
<dbReference type="InterPro" id="IPR025859">
    <property type="entry name" value="AurF/CmlI"/>
</dbReference>
<reference evidence="2 3" key="1">
    <citation type="submission" date="2020-05" db="EMBL/GenBank/DDBJ databases">
        <authorList>
            <person name="Whitworth D."/>
        </authorList>
    </citation>
    <scope>NUCLEOTIDE SEQUENCE [LARGE SCALE GENOMIC DNA]</scope>
    <source>
        <strain evidence="2 3">AM005</strain>
    </source>
</reference>
<protein>
    <recommendedName>
        <fullName evidence="4">Aminobenzoate oxygenase</fullName>
    </recommendedName>
</protein>
<name>A0A7Y4IH89_MYXXA</name>
<dbReference type="AlphaFoldDB" id="A0A7Y4IH89"/>
<evidence type="ECO:0000313" key="2">
    <source>
        <dbReference type="EMBL" id="NOJ79237.1"/>
    </source>
</evidence>
<organism evidence="2 3">
    <name type="scientific">Myxococcus xanthus</name>
    <dbReference type="NCBI Taxonomy" id="34"/>
    <lineage>
        <taxon>Bacteria</taxon>
        <taxon>Pseudomonadati</taxon>
        <taxon>Myxococcota</taxon>
        <taxon>Myxococcia</taxon>
        <taxon>Myxococcales</taxon>
        <taxon>Cystobacterineae</taxon>
        <taxon>Myxococcaceae</taxon>
        <taxon>Myxococcus</taxon>
    </lineage>
</organism>
<evidence type="ECO:0008006" key="4">
    <source>
        <dbReference type="Google" id="ProtNLM"/>
    </source>
</evidence>
<dbReference type="Proteomes" id="UP000533080">
    <property type="component" value="Unassembled WGS sequence"/>
</dbReference>
<dbReference type="SUPFAM" id="SSF47240">
    <property type="entry name" value="Ferritin-like"/>
    <property type="match status" value="1"/>
</dbReference>
<feature type="region of interest" description="Disordered" evidence="1">
    <location>
        <begin position="1"/>
        <end position="22"/>
    </location>
</feature>
<sequence>MKEPACTVEQTTAPLETTPRQASISRSLEYRDRWEARGSIRTRPRKPIDFAKEGHFFPTEKQPLLLNEVASSLGQDSRNTLLLHSFFKYLNDIINLEVKFIVSACEKLIDGRLPLNYPDNLKLNAYTVIIDEYYHVYVAKDMILQLRNQHPEFKELDYPLSDSYRSVIETKALLDEKYHDVFEILAVCIFETTLVRELVEFFNSDNIHPSIKYYINDHMNDESRHYGFFLDLMKYTWENLPEEYRAAIGTHIAFFVKRYLNIESDKAYNAQLLGHLTGTSQATEQVAVLYKGFDITPDIPIVKNVLTALKNSGVANHASVRTSFNAIGWQV</sequence>
<evidence type="ECO:0000313" key="3">
    <source>
        <dbReference type="Proteomes" id="UP000533080"/>
    </source>
</evidence>